<dbReference type="NCBIfam" id="TIGR01227">
    <property type="entry name" value="hutG"/>
    <property type="match status" value="1"/>
</dbReference>
<dbReference type="GO" id="GO:0050415">
    <property type="term" value="F:formimidoylglutamase activity"/>
    <property type="evidence" value="ECO:0007669"/>
    <property type="project" value="UniProtKB-UniRule"/>
</dbReference>
<dbReference type="RefSeq" id="WP_133598285.1">
    <property type="nucleotide sequence ID" value="NZ_SNYL01000012.1"/>
</dbReference>
<evidence type="ECO:0000256" key="5">
    <source>
        <dbReference type="HAMAP-Rule" id="MF_00737"/>
    </source>
</evidence>
<dbReference type="Gene3D" id="3.40.800.10">
    <property type="entry name" value="Ureohydrolase domain"/>
    <property type="match status" value="1"/>
</dbReference>
<dbReference type="PIRSF" id="PIRSF036979">
    <property type="entry name" value="Arginase"/>
    <property type="match status" value="1"/>
</dbReference>
<evidence type="ECO:0000256" key="2">
    <source>
        <dbReference type="ARBA" id="ARBA00022801"/>
    </source>
</evidence>
<dbReference type="InterPro" id="IPR006035">
    <property type="entry name" value="Ureohydrolase"/>
</dbReference>
<gene>
    <name evidence="5" type="primary">hutG</name>
    <name evidence="9" type="ORF">DFR43_11222</name>
</gene>
<dbReference type="GO" id="GO:0030145">
    <property type="term" value="F:manganese ion binding"/>
    <property type="evidence" value="ECO:0007669"/>
    <property type="project" value="UniProtKB-UniRule"/>
</dbReference>
<accession>A0A4R6U9I9</accession>
<dbReference type="EC" id="3.5.3.8" evidence="5 6"/>
<feature type="binding site" evidence="5 7">
    <location>
        <position position="155"/>
    </location>
    <ligand>
        <name>Mn(2+)</name>
        <dbReference type="ChEBI" id="CHEBI:29035"/>
        <label>1</label>
    </ligand>
</feature>
<dbReference type="AlphaFoldDB" id="A0A4R6U9I9"/>
<keyword evidence="3 5" id="KW-0369">Histidine metabolism</keyword>
<comment type="function">
    <text evidence="5">Catalyzes the conversion of N-formimidoyl-L-glutamate to L-glutamate and formamide.</text>
</comment>
<dbReference type="InterPro" id="IPR005923">
    <property type="entry name" value="HutG"/>
</dbReference>
<keyword evidence="2 5" id="KW-0378">Hydrolase</keyword>
<evidence type="ECO:0000256" key="1">
    <source>
        <dbReference type="ARBA" id="ARBA00022723"/>
    </source>
</evidence>
<dbReference type="PANTHER" id="PTHR11358">
    <property type="entry name" value="ARGINASE/AGMATINASE"/>
    <property type="match status" value="1"/>
</dbReference>
<dbReference type="GO" id="GO:0008783">
    <property type="term" value="F:agmatinase activity"/>
    <property type="evidence" value="ECO:0007669"/>
    <property type="project" value="TreeGrafter"/>
</dbReference>
<dbReference type="PROSITE" id="PS51409">
    <property type="entry name" value="ARGINASE_2"/>
    <property type="match status" value="1"/>
</dbReference>
<dbReference type="CDD" id="cd09988">
    <property type="entry name" value="Formimidoylglutamase"/>
    <property type="match status" value="1"/>
</dbReference>
<dbReference type="GO" id="GO:0019557">
    <property type="term" value="P:L-histidine catabolic process to glutamate and formate"/>
    <property type="evidence" value="ECO:0007669"/>
    <property type="project" value="UniProtKB-UniPathway"/>
</dbReference>
<feature type="binding site" evidence="5 7">
    <location>
        <position position="151"/>
    </location>
    <ligand>
        <name>Mn(2+)</name>
        <dbReference type="ChEBI" id="CHEBI:29035"/>
        <label>1</label>
    </ligand>
</feature>
<evidence type="ECO:0000256" key="7">
    <source>
        <dbReference type="PIRSR" id="PIRSR036979-1"/>
    </source>
</evidence>
<dbReference type="SUPFAM" id="SSF52768">
    <property type="entry name" value="Arginase/deacetylase"/>
    <property type="match status" value="1"/>
</dbReference>
<reference evidence="9 10" key="1">
    <citation type="submission" date="2019-03" db="EMBL/GenBank/DDBJ databases">
        <title>Genomic Encyclopedia of Type Strains, Phase IV (KMG-IV): sequencing the most valuable type-strain genomes for metagenomic binning, comparative biology and taxonomic classification.</title>
        <authorList>
            <person name="Goeker M."/>
        </authorList>
    </citation>
    <scope>NUCLEOTIDE SEQUENCE [LARGE SCALE GENOMIC DNA]</scope>
    <source>
        <strain evidence="9 10">DSM 19605</strain>
    </source>
</reference>
<dbReference type="OrthoDB" id="9789727at2"/>
<evidence type="ECO:0000256" key="4">
    <source>
        <dbReference type="ARBA" id="ARBA00023211"/>
    </source>
</evidence>
<comment type="catalytic activity">
    <reaction evidence="5">
        <text>N-formimidoyl-L-glutamate + H2O = formamide + L-glutamate</text>
        <dbReference type="Rhea" id="RHEA:22492"/>
        <dbReference type="ChEBI" id="CHEBI:15377"/>
        <dbReference type="ChEBI" id="CHEBI:16397"/>
        <dbReference type="ChEBI" id="CHEBI:29985"/>
        <dbReference type="ChEBI" id="CHEBI:58928"/>
        <dbReference type="EC" id="3.5.3.8"/>
    </reaction>
</comment>
<feature type="binding site" evidence="5 7">
    <location>
        <position position="125"/>
    </location>
    <ligand>
        <name>Mn(2+)</name>
        <dbReference type="ChEBI" id="CHEBI:29035"/>
        <label>1</label>
    </ligand>
</feature>
<dbReference type="InterPro" id="IPR023696">
    <property type="entry name" value="Ureohydrolase_dom_sf"/>
</dbReference>
<dbReference type="UniPathway" id="UPA00379">
    <property type="reaction ID" value="UER00552"/>
</dbReference>
<evidence type="ECO:0000256" key="8">
    <source>
        <dbReference type="PROSITE-ProRule" id="PRU00742"/>
    </source>
</evidence>
<dbReference type="HAMAP" id="MF_00737">
    <property type="entry name" value="Formimidoylglutam"/>
    <property type="match status" value="1"/>
</dbReference>
<dbReference type="Pfam" id="PF00491">
    <property type="entry name" value="Arginase"/>
    <property type="match status" value="1"/>
</dbReference>
<feature type="binding site" evidence="7">
    <location>
        <position position="245"/>
    </location>
    <ligand>
        <name>Mn(2+)</name>
        <dbReference type="ChEBI" id="CHEBI:29035"/>
        <label>1</label>
    </ligand>
</feature>
<name>A0A4R6U9I9_9BURK</name>
<keyword evidence="10" id="KW-1185">Reference proteome</keyword>
<dbReference type="GO" id="GO:0019556">
    <property type="term" value="P:L-histidine catabolic process to glutamate and formamide"/>
    <property type="evidence" value="ECO:0007669"/>
    <property type="project" value="UniProtKB-UniRule"/>
</dbReference>
<feature type="binding site" evidence="5">
    <location>
        <position position="151"/>
    </location>
    <ligand>
        <name>Mn(2+)</name>
        <dbReference type="ChEBI" id="CHEBI:29035"/>
        <label>2</label>
    </ligand>
</feature>
<evidence type="ECO:0000313" key="9">
    <source>
        <dbReference type="EMBL" id="TDQ41345.1"/>
    </source>
</evidence>
<feature type="binding site" evidence="5">
    <location>
        <position position="153"/>
    </location>
    <ligand>
        <name>Mn(2+)</name>
        <dbReference type="ChEBI" id="CHEBI:29035"/>
        <label>2</label>
    </ligand>
</feature>
<evidence type="ECO:0000256" key="3">
    <source>
        <dbReference type="ARBA" id="ARBA00022808"/>
    </source>
</evidence>
<feature type="binding site" evidence="5">
    <location>
        <position position="245"/>
    </location>
    <ligand>
        <name>Mn(2+)</name>
        <dbReference type="ChEBI" id="CHEBI:29035"/>
        <label>2</label>
    </ligand>
</feature>
<evidence type="ECO:0000256" key="6">
    <source>
        <dbReference type="NCBIfam" id="TIGR01227"/>
    </source>
</evidence>
<feature type="binding site" evidence="5 7">
    <location>
        <position position="243"/>
    </location>
    <ligand>
        <name>Mn(2+)</name>
        <dbReference type="ChEBI" id="CHEBI:29035"/>
        <label>1</label>
    </ligand>
</feature>
<comment type="pathway">
    <text evidence="5">Amino-acid degradation; L-histidine degradation into L-glutamate; L-glutamate from N-formimidoyl-L-glutamate (hydrolase route): step 1/1.</text>
</comment>
<dbReference type="GO" id="GO:0033389">
    <property type="term" value="P:putrescine biosynthetic process from arginine, via agmatine"/>
    <property type="evidence" value="ECO:0007669"/>
    <property type="project" value="TreeGrafter"/>
</dbReference>
<keyword evidence="4 5" id="KW-0464">Manganese</keyword>
<dbReference type="PANTHER" id="PTHR11358:SF35">
    <property type="entry name" value="FORMIMIDOYLGLUTAMASE"/>
    <property type="match status" value="1"/>
</dbReference>
<evidence type="ECO:0000313" key="10">
    <source>
        <dbReference type="Proteomes" id="UP000295510"/>
    </source>
</evidence>
<protein>
    <recommendedName>
        <fullName evidence="5 6">Formimidoylglutamase</fullName>
        <ecNumber evidence="5 6">3.5.3.8</ecNumber>
    </recommendedName>
    <alternativeName>
        <fullName evidence="5">Formiminoglutamase</fullName>
    </alternativeName>
    <alternativeName>
        <fullName evidence="5">Formiminoglutamate hydrolase</fullName>
    </alternativeName>
</protein>
<sequence>MNAPAPGQPLVWQGRIDAEETGVTTRWHQHVRPWHAQARGGVALLGFACDEGVRRNGGRPGAAQGPTALRQALANLPVLGEPTLWDSGDVTCEGRALEAAQATLAARVAEVLAQGAFPLVLGGGHEVAWGTFQGIVQAELKRQRLLIVNFDAHFDLRHAAQANSGTPFRQIAQWCQAQGRPFDYHVLGISRYANTQALFDRAHALGVRYRLDEALQTETDVAAARAAMQADLAACDAVYLTICLDVLPAHQAPGVSAPATLGVPLPWLIPLMDTVLMSGKVVAADIAELNPALDRDGQTARTGARLAAHIARTLSLQIA</sequence>
<dbReference type="Proteomes" id="UP000295510">
    <property type="component" value="Unassembled WGS sequence"/>
</dbReference>
<keyword evidence="1 5" id="KW-0479">Metal-binding</keyword>
<feature type="binding site" evidence="7">
    <location>
        <position position="153"/>
    </location>
    <ligand>
        <name>Mn(2+)</name>
        <dbReference type="ChEBI" id="CHEBI:29035"/>
        <label>1</label>
    </ligand>
</feature>
<dbReference type="EMBL" id="SNYL01000012">
    <property type="protein sequence ID" value="TDQ41345.1"/>
    <property type="molecule type" value="Genomic_DNA"/>
</dbReference>
<comment type="caution">
    <text evidence="9">The sequence shown here is derived from an EMBL/GenBank/DDBJ whole genome shotgun (WGS) entry which is preliminary data.</text>
</comment>
<feature type="binding site" evidence="5">
    <location>
        <position position="243"/>
    </location>
    <ligand>
        <name>Mn(2+)</name>
        <dbReference type="ChEBI" id="CHEBI:29035"/>
        <label>2</label>
    </ligand>
</feature>
<comment type="similarity">
    <text evidence="5 8">Belongs to the arginase family.</text>
</comment>
<comment type="cofactor">
    <cofactor evidence="5 7">
        <name>Mn(2+)</name>
        <dbReference type="ChEBI" id="CHEBI:29035"/>
    </cofactor>
    <text evidence="5 7">Binds 2 manganese ions per subunit.</text>
</comment>
<proteinExistence type="inferred from homology"/>
<organism evidence="9 10">
    <name type="scientific">Tepidicella xavieri</name>
    <dbReference type="NCBI Taxonomy" id="360241"/>
    <lineage>
        <taxon>Bacteria</taxon>
        <taxon>Pseudomonadati</taxon>
        <taxon>Pseudomonadota</taxon>
        <taxon>Betaproteobacteria</taxon>
        <taxon>Burkholderiales</taxon>
        <taxon>Tepidicella</taxon>
    </lineage>
</organism>